<feature type="domain" description="CBM6" evidence="3">
    <location>
        <begin position="432"/>
        <end position="551"/>
    </location>
</feature>
<comment type="caution">
    <text evidence="5">The sequence shown here is derived from an EMBL/GenBank/DDBJ whole genome shotgun (WGS) entry which is preliminary data.</text>
</comment>
<organism evidence="5 6">
    <name type="scientific">Flavivirga jejuensis</name>
    <dbReference type="NCBI Taxonomy" id="870487"/>
    <lineage>
        <taxon>Bacteria</taxon>
        <taxon>Pseudomonadati</taxon>
        <taxon>Bacteroidota</taxon>
        <taxon>Flavobacteriia</taxon>
        <taxon>Flavobacteriales</taxon>
        <taxon>Flavobacteriaceae</taxon>
        <taxon>Flavivirga</taxon>
    </lineage>
</organism>
<name>A0ABT8WIR8_9FLAO</name>
<dbReference type="InterPro" id="IPR000421">
    <property type="entry name" value="FA58C"/>
</dbReference>
<dbReference type="CDD" id="cd04080">
    <property type="entry name" value="CBM6_cellulase-like"/>
    <property type="match status" value="1"/>
</dbReference>
<dbReference type="SUPFAM" id="SSF49785">
    <property type="entry name" value="Galactose-binding domain-like"/>
    <property type="match status" value="2"/>
</dbReference>
<dbReference type="InterPro" id="IPR037398">
    <property type="entry name" value="Glyco_hydro_64_fam"/>
</dbReference>
<feature type="domain" description="GH64" evidence="4">
    <location>
        <begin position="33"/>
        <end position="417"/>
    </location>
</feature>
<dbReference type="Pfam" id="PF16483">
    <property type="entry name" value="Glyco_hydro_64"/>
    <property type="match status" value="1"/>
</dbReference>
<dbReference type="Pfam" id="PF03422">
    <property type="entry name" value="CBM_6"/>
    <property type="match status" value="1"/>
</dbReference>
<evidence type="ECO:0000259" key="3">
    <source>
        <dbReference type="PROSITE" id="PS51175"/>
    </source>
</evidence>
<proteinExistence type="predicted"/>
<evidence type="ECO:0000313" key="5">
    <source>
        <dbReference type="EMBL" id="MDO5973048.1"/>
    </source>
</evidence>
<dbReference type="Proteomes" id="UP001176806">
    <property type="component" value="Unassembled WGS sequence"/>
</dbReference>
<dbReference type="EMBL" id="JAUOEL010000001">
    <property type="protein sequence ID" value="MDO5973048.1"/>
    <property type="molecule type" value="Genomic_DNA"/>
</dbReference>
<dbReference type="InterPro" id="IPR005084">
    <property type="entry name" value="CBM6"/>
</dbReference>
<keyword evidence="1" id="KW-0732">Signal</keyword>
<dbReference type="RefSeq" id="WP_303300106.1">
    <property type="nucleotide sequence ID" value="NZ_BAABDA010000042.1"/>
</dbReference>
<dbReference type="InterPro" id="IPR042517">
    <property type="entry name" value="Glyco_hydro_64_N_2"/>
</dbReference>
<dbReference type="CDD" id="cd09214">
    <property type="entry name" value="GH64-like"/>
    <property type="match status" value="1"/>
</dbReference>
<evidence type="ECO:0000256" key="1">
    <source>
        <dbReference type="ARBA" id="ARBA00022729"/>
    </source>
</evidence>
<keyword evidence="6" id="KW-1185">Reference proteome</keyword>
<dbReference type="Pfam" id="PF22633">
    <property type="entry name" value="F5_F8_type_C_2"/>
    <property type="match status" value="1"/>
</dbReference>
<evidence type="ECO:0000259" key="2">
    <source>
        <dbReference type="PROSITE" id="PS50022"/>
    </source>
</evidence>
<dbReference type="PROSITE" id="PS50022">
    <property type="entry name" value="FA58C_3"/>
    <property type="match status" value="1"/>
</dbReference>
<dbReference type="InterPro" id="IPR006584">
    <property type="entry name" value="Cellulose-bd_IV"/>
</dbReference>
<dbReference type="InterPro" id="IPR008979">
    <property type="entry name" value="Galactose-bd-like_sf"/>
</dbReference>
<dbReference type="Gene3D" id="3.30.920.50">
    <property type="entry name" value="Beta-1,3-glucanase, C-terminal domain"/>
    <property type="match status" value="1"/>
</dbReference>
<dbReference type="PANTHER" id="PTHR38165:SF1">
    <property type="entry name" value="GLUCANASE B"/>
    <property type="match status" value="1"/>
</dbReference>
<feature type="domain" description="F5/8 type C" evidence="2">
    <location>
        <begin position="561"/>
        <end position="699"/>
    </location>
</feature>
<sequence>MKKINTKHLHKTIQFILISSFILISITKLNAQTFPLPYEIVNSSTYEDSEIYVGLVGKINDGEDVWMDLSTSTINPMLVTDNTIDGPSYNGNNGPGNNAKYADCFTKLSDIPNKTIQIPQIYAVRIFIAFEEQLYLYFFGGNGGYSAPAISNDSDPNQNIRYEMIELTYGDNGLWTNTTRVDAYQYPMGLEVWGEDGFYKKVGELKTHQEILDEWTARVPDAFLACLNTDLGIIEAPSKTSEFQEGGAYSDYFGTYVDAVWAKYRNEDLNLSIGEAGFWIGSVNSDNEFIFTNANGVVGMISDKPTTPEILEAKGVLAEDVSSTPDIHADKNIQKHFSAAFNRGVIDINADNGEIIEWSNEDEFFTNDPFNEYVKFWHSTDISFEGETYAFAYDDVFDFSSTIQSTVPSNVRITIGGFSNVNNETNYTSIPSLIEAESFISQSGTQSEASHDTDNGTSIGWIDSGDYLIYNINVPSSGTYSIDFRIASISQGVEFDIYQGMSLIGSMSSPATGGWFAWETVSVDVNLTEGNQTLKLLATGSGWNINWLDITSSTNTTPPPCTAGTNLSLNATIVDFSTQENTTNTVLNIIDGNDTNRWSASGFPQYAVIDLGDNYNVNEINLATYNDRDYQFTVEGSTTSASSGFSTLVDASNNTSSSPINKTFSTQEVRYVKLTITGANSYTGTWVAIADFEIICAGTSTAKTDTKKIVSNSPAVLEFKTYPNPFSNTINITTDTNDTIILKLVDLVGKTIREKTINSNASLDNLDNLAKGLYLLQIINTNTQTVKTQKFIKN</sequence>
<protein>
    <submittedName>
        <fullName evidence="5">Beta-1,3-glucanase family protein</fullName>
    </submittedName>
</protein>
<dbReference type="PANTHER" id="PTHR38165">
    <property type="match status" value="1"/>
</dbReference>
<dbReference type="InterPro" id="IPR037176">
    <property type="entry name" value="Osmotin/thaumatin-like_sf"/>
</dbReference>
<evidence type="ECO:0000259" key="4">
    <source>
        <dbReference type="PROSITE" id="PS52006"/>
    </source>
</evidence>
<reference evidence="5" key="1">
    <citation type="submission" date="2023-07" db="EMBL/GenBank/DDBJ databases">
        <title>Two novel species in the genus Flavivirga.</title>
        <authorList>
            <person name="Kwon K."/>
        </authorList>
    </citation>
    <scope>NUCLEOTIDE SEQUENCE</scope>
    <source>
        <strain evidence="5">KACC 14158</strain>
    </source>
</reference>
<accession>A0ABT8WIR8</accession>
<dbReference type="PROSITE" id="PS52006">
    <property type="entry name" value="GH64"/>
    <property type="match status" value="1"/>
</dbReference>
<dbReference type="InterPro" id="IPR026444">
    <property type="entry name" value="Secre_tail"/>
</dbReference>
<dbReference type="InterPro" id="IPR032477">
    <property type="entry name" value="Glyco_hydro_64"/>
</dbReference>
<dbReference type="SMART" id="SM00606">
    <property type="entry name" value="CBD_IV"/>
    <property type="match status" value="1"/>
</dbReference>
<evidence type="ECO:0000313" key="6">
    <source>
        <dbReference type="Proteomes" id="UP001176806"/>
    </source>
</evidence>
<dbReference type="NCBIfam" id="TIGR04183">
    <property type="entry name" value="Por_Secre_tail"/>
    <property type="match status" value="1"/>
</dbReference>
<dbReference type="Gene3D" id="2.60.120.260">
    <property type="entry name" value="Galactose-binding domain-like"/>
    <property type="match status" value="2"/>
</dbReference>
<dbReference type="Gene3D" id="2.60.110.10">
    <property type="entry name" value="Thaumatin"/>
    <property type="match status" value="1"/>
</dbReference>
<dbReference type="PROSITE" id="PS51175">
    <property type="entry name" value="CBM6"/>
    <property type="match status" value="1"/>
</dbReference>
<gene>
    <name evidence="5" type="ORF">Q4Q40_02530</name>
</gene>
<dbReference type="Pfam" id="PF18962">
    <property type="entry name" value="Por_Secre_tail"/>
    <property type="match status" value="1"/>
</dbReference>